<dbReference type="KEGG" id="bcv:Bcav_2590"/>
<dbReference type="InterPro" id="IPR050490">
    <property type="entry name" value="Bact_solute-bd_prot1"/>
</dbReference>
<sequence length="464" mass="48155">MTATTSRPRARRRALTAIAGTLALGAALAACAPGSGGESPTTADGEDGEVVTDLASLGDVTLRVWDQEVRGGQNEQIEQLNAAFMEAYPNITIDRTSQSFDDLETTLRGALSGNEAPDVVQANNARGTMGAFVEADLLLDLDPYADAYGWRDRFPESVLAKSSYSDDARTFGEGSLYGLPQVGEIVGVFYSKAKLEAIGVDPASLTTWQSFTDALGTAAGAGEVAVQLGNLDAWPAIHVFGPIQGQLVPTEEVTALGLGNPGASWETDENVAAAAELQGWADEGYFNDGPNGTDYDAAWQSFTEGQGAFLVGGSWLAADMEAAMGDDLGFFAPPPPAEGDPLATTGGTGLPFAVTAQSPNAAAAAGYVDFITSDDAMEVIAETGNMPVLRTAELAPADGVNAEIFAAFDEVSTNGALLPYLDYATPTMGDTLGAALQDLLGGQITPEEFTQALQADYGAFTEQE</sequence>
<keyword evidence="3" id="KW-1185">Reference proteome</keyword>
<dbReference type="EMBL" id="CP001618">
    <property type="protein sequence ID" value="ACQ80835.1"/>
    <property type="molecule type" value="Genomic_DNA"/>
</dbReference>
<dbReference type="Pfam" id="PF01547">
    <property type="entry name" value="SBP_bac_1"/>
    <property type="match status" value="1"/>
</dbReference>
<feature type="chain" id="PRO_5002949038" evidence="1">
    <location>
        <begin position="30"/>
        <end position="464"/>
    </location>
</feature>
<accession>C5BXF2</accession>
<evidence type="ECO:0000313" key="3">
    <source>
        <dbReference type="Proteomes" id="UP000007962"/>
    </source>
</evidence>
<dbReference type="PROSITE" id="PS51257">
    <property type="entry name" value="PROKAR_LIPOPROTEIN"/>
    <property type="match status" value="1"/>
</dbReference>
<keyword evidence="1" id="KW-0732">Signal</keyword>
<dbReference type="AlphaFoldDB" id="C5BXF2"/>
<dbReference type="InterPro" id="IPR006059">
    <property type="entry name" value="SBP"/>
</dbReference>
<proteinExistence type="predicted"/>
<dbReference type="InterPro" id="IPR006311">
    <property type="entry name" value="TAT_signal"/>
</dbReference>
<dbReference type="Gene3D" id="3.40.190.10">
    <property type="entry name" value="Periplasmic binding protein-like II"/>
    <property type="match status" value="2"/>
</dbReference>
<feature type="signal peptide" evidence="1">
    <location>
        <begin position="1"/>
        <end position="29"/>
    </location>
</feature>
<protein>
    <submittedName>
        <fullName evidence="2">Extracellular solute-binding protein family 1</fullName>
    </submittedName>
</protein>
<dbReference type="SUPFAM" id="SSF53850">
    <property type="entry name" value="Periplasmic binding protein-like II"/>
    <property type="match status" value="1"/>
</dbReference>
<evidence type="ECO:0000313" key="2">
    <source>
        <dbReference type="EMBL" id="ACQ80835.1"/>
    </source>
</evidence>
<dbReference type="OrthoDB" id="358201at2"/>
<dbReference type="Proteomes" id="UP000007962">
    <property type="component" value="Chromosome"/>
</dbReference>
<dbReference type="PROSITE" id="PS51318">
    <property type="entry name" value="TAT"/>
    <property type="match status" value="1"/>
</dbReference>
<evidence type="ECO:0000256" key="1">
    <source>
        <dbReference type="SAM" id="SignalP"/>
    </source>
</evidence>
<dbReference type="PANTHER" id="PTHR43649">
    <property type="entry name" value="ARABINOSE-BINDING PROTEIN-RELATED"/>
    <property type="match status" value="1"/>
</dbReference>
<dbReference type="HOGENOM" id="CLU_031285_12_1_11"/>
<reference evidence="2 3" key="1">
    <citation type="journal article" date="2009" name="Stand. Genomic Sci.">
        <title>Complete genome sequence of Beutenbergia cavernae type strain (HKI 0122).</title>
        <authorList>
            <person name="Land M."/>
            <person name="Pukall R."/>
            <person name="Abt B."/>
            <person name="Goker M."/>
            <person name="Rohde M."/>
            <person name="Glavina Del Rio T."/>
            <person name="Tice H."/>
            <person name="Copeland A."/>
            <person name="Cheng J.F."/>
            <person name="Lucas S."/>
            <person name="Chen F."/>
            <person name="Nolan M."/>
            <person name="Bruce D."/>
            <person name="Goodwin L."/>
            <person name="Pitluck S."/>
            <person name="Ivanova N."/>
            <person name="Mavromatis K."/>
            <person name="Ovchinnikova G."/>
            <person name="Pati A."/>
            <person name="Chen A."/>
            <person name="Palaniappan K."/>
            <person name="Hauser L."/>
            <person name="Chang Y.J."/>
            <person name="Jefferies C.C."/>
            <person name="Saunders E."/>
            <person name="Brettin T."/>
            <person name="Detter J.C."/>
            <person name="Han C."/>
            <person name="Chain P."/>
            <person name="Bristow J."/>
            <person name="Eisen J.A."/>
            <person name="Markowitz V."/>
            <person name="Hugenholtz P."/>
            <person name="Kyrpides N.C."/>
            <person name="Klenk H.P."/>
            <person name="Lapidus A."/>
        </authorList>
    </citation>
    <scope>NUCLEOTIDE SEQUENCE [LARGE SCALE GENOMIC DNA]</scope>
    <source>
        <strain evidence="3">ATCC BAA-8 / DSM 12333 / NBRC 16432</strain>
    </source>
</reference>
<dbReference type="eggNOG" id="COG2182">
    <property type="taxonomic scope" value="Bacteria"/>
</dbReference>
<dbReference type="RefSeq" id="WP_015883075.1">
    <property type="nucleotide sequence ID" value="NC_012669.1"/>
</dbReference>
<organism evidence="2 3">
    <name type="scientific">Beutenbergia cavernae (strain ATCC BAA-8 / DSM 12333 / CCUG 43141 / JCM 11478 / NBRC 16432 / NCIMB 13614 / HKI 0122)</name>
    <dbReference type="NCBI Taxonomy" id="471853"/>
    <lineage>
        <taxon>Bacteria</taxon>
        <taxon>Bacillati</taxon>
        <taxon>Actinomycetota</taxon>
        <taxon>Actinomycetes</taxon>
        <taxon>Micrococcales</taxon>
        <taxon>Beutenbergiaceae</taxon>
        <taxon>Beutenbergia</taxon>
    </lineage>
</organism>
<gene>
    <name evidence="2" type="ordered locus">Bcav_2590</name>
</gene>
<dbReference type="STRING" id="471853.Bcav_2590"/>
<dbReference type="PANTHER" id="PTHR43649:SF14">
    <property type="entry name" value="BLR3389 PROTEIN"/>
    <property type="match status" value="1"/>
</dbReference>
<name>C5BXF2_BEUC1</name>